<proteinExistence type="predicted"/>
<organism evidence="1 2">
    <name type="scientific">Coemansia nantahalensis</name>
    <dbReference type="NCBI Taxonomy" id="2789366"/>
    <lineage>
        <taxon>Eukaryota</taxon>
        <taxon>Fungi</taxon>
        <taxon>Fungi incertae sedis</taxon>
        <taxon>Zoopagomycota</taxon>
        <taxon>Kickxellomycotina</taxon>
        <taxon>Kickxellomycetes</taxon>
        <taxon>Kickxellales</taxon>
        <taxon>Kickxellaceae</taxon>
        <taxon>Coemansia</taxon>
    </lineage>
</organism>
<accession>A0ACC1K4G3</accession>
<sequence length="338" mass="35163">MKVTIVLALLCAGAHAATELTATPFIGATESKFGPTIEGAAVDKAGNIYAVDFDNNIATAGSVTGPQKQLFKAPDAEALINGIRFAVDKSGAEEAYVVDAKLHQVYRLSGQRGADGAFANSGVFCKDSTMLQPNDIAIALSTGRIFLSGMNYTADSVIGNGDLWTCGADGVAKRLGQFYRTNGIEVSPDEKTLYLSEAENKKGAVTMNRVLAFDLDAATGETKNKRVFVDFGELDKSAATDIDGMRTDVSGNLYVTRNGIGKVSVFDPSGKLTATISTPSIDSITNLEFGGPAGTDLYMVGKCKDTPAKGCVDVLKGQAVGNALKRLGGGGGTTKCGQ</sequence>
<name>A0ACC1K4G3_9FUNG</name>
<keyword evidence="2" id="KW-1185">Reference proteome</keyword>
<dbReference type="EMBL" id="JANBUJ010000250">
    <property type="protein sequence ID" value="KAJ2773251.1"/>
    <property type="molecule type" value="Genomic_DNA"/>
</dbReference>
<evidence type="ECO:0000313" key="1">
    <source>
        <dbReference type="EMBL" id="KAJ2773251.1"/>
    </source>
</evidence>
<evidence type="ECO:0000313" key="2">
    <source>
        <dbReference type="Proteomes" id="UP001140234"/>
    </source>
</evidence>
<comment type="caution">
    <text evidence="1">The sequence shown here is derived from an EMBL/GenBank/DDBJ whole genome shotgun (WGS) entry which is preliminary data.</text>
</comment>
<protein>
    <submittedName>
        <fullName evidence="1">Uncharacterized protein</fullName>
    </submittedName>
</protein>
<gene>
    <name evidence="1" type="ORF">IWQ57_001387</name>
</gene>
<reference evidence="1" key="1">
    <citation type="submission" date="2022-07" db="EMBL/GenBank/DDBJ databases">
        <title>Phylogenomic reconstructions and comparative analyses of Kickxellomycotina fungi.</title>
        <authorList>
            <person name="Reynolds N.K."/>
            <person name="Stajich J.E."/>
            <person name="Barry K."/>
            <person name="Grigoriev I.V."/>
            <person name="Crous P."/>
            <person name="Smith M.E."/>
        </authorList>
    </citation>
    <scope>NUCLEOTIDE SEQUENCE</scope>
    <source>
        <strain evidence="1">CBS 109366</strain>
    </source>
</reference>
<dbReference type="Proteomes" id="UP001140234">
    <property type="component" value="Unassembled WGS sequence"/>
</dbReference>